<evidence type="ECO:0000313" key="4">
    <source>
        <dbReference type="Proteomes" id="UP000248557"/>
    </source>
</evidence>
<dbReference type="Gene3D" id="3.30.470.20">
    <property type="entry name" value="ATP-grasp fold, B domain"/>
    <property type="match status" value="1"/>
</dbReference>
<comment type="caution">
    <text evidence="3">The sequence shown here is derived from an EMBL/GenBank/DDBJ whole genome shotgun (WGS) entry which is preliminary data.</text>
</comment>
<proteinExistence type="predicted"/>
<dbReference type="Pfam" id="PF02655">
    <property type="entry name" value="ATP-grasp_3"/>
    <property type="match status" value="1"/>
</dbReference>
<dbReference type="RefSeq" id="WP_011405988.1">
    <property type="nucleotide sequence ID" value="NZ_JAXJAF010000143.1"/>
</dbReference>
<keyword evidence="1" id="KW-0067">ATP-binding</keyword>
<evidence type="ECO:0000259" key="2">
    <source>
        <dbReference type="PROSITE" id="PS50975"/>
    </source>
</evidence>
<dbReference type="GeneID" id="3855752"/>
<name>A0A328PZW6_9EURY</name>
<evidence type="ECO:0000313" key="3">
    <source>
        <dbReference type="EMBL" id="RAP03521.1"/>
    </source>
</evidence>
<organism evidence="3 4">
    <name type="scientific">Methanosphaera stadtmanae</name>
    <dbReference type="NCBI Taxonomy" id="2317"/>
    <lineage>
        <taxon>Archaea</taxon>
        <taxon>Methanobacteriati</taxon>
        <taxon>Methanobacteriota</taxon>
        <taxon>Methanomada group</taxon>
        <taxon>Methanobacteria</taxon>
        <taxon>Methanobacteriales</taxon>
        <taxon>Methanobacteriaceae</taxon>
        <taxon>Methanosphaera</taxon>
    </lineage>
</organism>
<dbReference type="AlphaFoldDB" id="A0A328PZW6"/>
<dbReference type="PROSITE" id="PS50975">
    <property type="entry name" value="ATP_GRASP"/>
    <property type="match status" value="1"/>
</dbReference>
<dbReference type="Proteomes" id="UP000248557">
    <property type="component" value="Unassembled WGS sequence"/>
</dbReference>
<gene>
    <name evidence="3" type="ORF">CA615_01960</name>
</gene>
<dbReference type="OMA" id="LGCDSTH"/>
<dbReference type="GO" id="GO:0046872">
    <property type="term" value="F:metal ion binding"/>
    <property type="evidence" value="ECO:0007669"/>
    <property type="project" value="InterPro"/>
</dbReference>
<dbReference type="EMBL" id="NGJK01000020">
    <property type="protein sequence ID" value="RAP03521.1"/>
    <property type="molecule type" value="Genomic_DNA"/>
</dbReference>
<dbReference type="PIRSF" id="PIRSF016766">
    <property type="entry name" value="UCP016766_ATPgrasp"/>
    <property type="match status" value="1"/>
</dbReference>
<sequence length="328" mass="37848">MKVLVFEYSTVIFEDNLISEGLNMLKSLLSDLDGIKEYDVTYLLNKNLKIDIYPHSNVIYIDCDLCEWLDNNCSNYDCCIFIAPEDDLIQYNITCILEKNDVFLIGPTSNASYICSSKYKTYMEVPSNIRKIPSFKIDVSMTDYDYINKHIDLKDSIIKPDDKTSSNLIYHIHNTEELKKIITTYEEHSIKTAIIQQYIVGTPISISAICNNKYIKCISINSQEITESKNQIKYMGCKTPIEHPLKERIIDISKDIIKSINGLYGFIGIDYIISKNEIYFVEINSRITTPYIVLHNIVNVNLTQTIIELLLADKKREITINNNGTFYK</sequence>
<dbReference type="InterPro" id="IPR011761">
    <property type="entry name" value="ATP-grasp"/>
</dbReference>
<dbReference type="InterPro" id="IPR003806">
    <property type="entry name" value="ATP-grasp_PylC-type"/>
</dbReference>
<dbReference type="GO" id="GO:0005524">
    <property type="term" value="F:ATP binding"/>
    <property type="evidence" value="ECO:0007669"/>
    <property type="project" value="UniProtKB-UniRule"/>
</dbReference>
<dbReference type="InterPro" id="IPR024710">
    <property type="entry name" value="MfnD"/>
</dbReference>
<accession>A0A328PZW6</accession>
<evidence type="ECO:0000256" key="1">
    <source>
        <dbReference type="PROSITE-ProRule" id="PRU00409"/>
    </source>
</evidence>
<dbReference type="SUPFAM" id="SSF56059">
    <property type="entry name" value="Glutathione synthetase ATP-binding domain-like"/>
    <property type="match status" value="1"/>
</dbReference>
<keyword evidence="1" id="KW-0547">Nucleotide-binding</keyword>
<reference evidence="3 4" key="1">
    <citation type="submission" date="2017-05" db="EMBL/GenBank/DDBJ databases">
        <title>Host range expansion of the Methanosphaera genus to humans and monogastric animals involves recent and extensive reduction in genome content.</title>
        <authorList>
            <person name="Hoedt E.C."/>
            <person name="Volmer J.G."/>
            <person name="Parks D.H."/>
            <person name="Rosewarne C.P."/>
            <person name="Denman S.E."/>
            <person name="Mcsweeney C.S."/>
            <person name="O Cuiv P."/>
            <person name="Hugenholtz P."/>
            <person name="Tyson G.W."/>
            <person name="Morrison M."/>
        </authorList>
    </citation>
    <scope>NUCLEOTIDE SEQUENCE [LARGE SCALE GENOMIC DNA]</scope>
    <source>
        <strain evidence="3 4">PA5</strain>
    </source>
</reference>
<feature type="domain" description="ATP-grasp" evidence="2">
    <location>
        <begin position="124"/>
        <end position="311"/>
    </location>
</feature>
<protein>
    <recommendedName>
        <fullName evidence="2">ATP-grasp domain-containing protein</fullName>
    </recommendedName>
</protein>
<dbReference type="Gene3D" id="3.40.50.11770">
    <property type="match status" value="1"/>
</dbReference>